<sequence>MLTRKNIIMKKTYSLIVLLFTVLFFNAQNGNVGINTVSPTNTLDINGTLRVRKITQIGSSQSAKDSIMVFDTDGVVKYVSANSVVAQASPGNAKILTNNTLSGNGSTGNELRISQQGATTGQVLTWNGTTWIPQAIAPASTTNNISSSVNTITSNVNGVISTAPVVNSNTLSLSGSILTSNINGITATQNLSSLQTITTITNTQAAGKTIATYTNENNVVADIKETITNLSQNTTTGVVTYTKEDATTATANVVSTNANNVISVGTDGGAYKGLKIFDAYDTTASQTINNTASTLSLGTGRTNIGGIFTLASNTVTISEAGVYRINYSVGTTIPVGNNEFSSRFWLENGGTEIVNSNIIIHAYNGSNNCSSRNFIIQLAAGSTLRIRMQRVDATNMQTIPSCTSLNIEKLN</sequence>
<protein>
    <recommendedName>
        <fullName evidence="3">C1q domain-containing protein</fullName>
    </recommendedName>
</protein>
<evidence type="ECO:0008006" key="3">
    <source>
        <dbReference type="Google" id="ProtNLM"/>
    </source>
</evidence>
<gene>
    <name evidence="1" type="ORF">AR438_15895</name>
</gene>
<dbReference type="STRING" id="452084.AR438_15895"/>
<keyword evidence="2" id="KW-1185">Reference proteome</keyword>
<dbReference type="InterPro" id="IPR008983">
    <property type="entry name" value="Tumour_necrosis_fac-like_dom"/>
</dbReference>
<dbReference type="EMBL" id="LLYZ01000020">
    <property type="protein sequence ID" value="KQK24664.1"/>
    <property type="molecule type" value="Genomic_DNA"/>
</dbReference>
<dbReference type="Gene3D" id="2.60.120.40">
    <property type="match status" value="1"/>
</dbReference>
<comment type="caution">
    <text evidence="1">The sequence shown here is derived from an EMBL/GenBank/DDBJ whole genome shotgun (WGS) entry which is preliminary data.</text>
</comment>
<dbReference type="AlphaFoldDB" id="A0A0Q3HPC7"/>
<name>A0A0Q3HPC7_9FLAO</name>
<evidence type="ECO:0000313" key="2">
    <source>
        <dbReference type="Proteomes" id="UP000051682"/>
    </source>
</evidence>
<reference evidence="1 2" key="1">
    <citation type="submission" date="2015-10" db="EMBL/GenBank/DDBJ databases">
        <title>Chryseobacterium aquaticum genome.</title>
        <authorList>
            <person name="Newman J.D."/>
            <person name="Ferguson M.B."/>
            <person name="Miller J.R."/>
        </authorList>
    </citation>
    <scope>NUCLEOTIDE SEQUENCE [LARGE SCALE GENOMIC DNA]</scope>
    <source>
        <strain evidence="1 2">KCTC 12483</strain>
    </source>
</reference>
<dbReference type="Proteomes" id="UP000051682">
    <property type="component" value="Unassembled WGS sequence"/>
</dbReference>
<proteinExistence type="predicted"/>
<organism evidence="1 2">
    <name type="scientific">Chryseobacterium aquaticum</name>
    <dbReference type="NCBI Taxonomy" id="452084"/>
    <lineage>
        <taxon>Bacteria</taxon>
        <taxon>Pseudomonadati</taxon>
        <taxon>Bacteroidota</taxon>
        <taxon>Flavobacteriia</taxon>
        <taxon>Flavobacteriales</taxon>
        <taxon>Weeksellaceae</taxon>
        <taxon>Chryseobacterium group</taxon>
        <taxon>Chryseobacterium</taxon>
    </lineage>
</organism>
<evidence type="ECO:0000313" key="1">
    <source>
        <dbReference type="EMBL" id="KQK24664.1"/>
    </source>
</evidence>
<accession>A0A0Q3HPC7</accession>